<reference evidence="1" key="1">
    <citation type="journal article" date="2020" name="G3 (Bethesda)">
        <title>High-Quality Assemblies for Three Invasive Social Wasps from the &lt;i&gt;Vespula&lt;/i&gt; Genus.</title>
        <authorList>
            <person name="Harrop T.W.R."/>
            <person name="Guhlin J."/>
            <person name="McLaughlin G.M."/>
            <person name="Permina E."/>
            <person name="Stockwell P."/>
            <person name="Gilligan J."/>
            <person name="Le Lec M.F."/>
            <person name="Gruber M.A.M."/>
            <person name="Quinn O."/>
            <person name="Lovegrove M."/>
            <person name="Duncan E.J."/>
            <person name="Remnant E.J."/>
            <person name="Van Eeckhoven J."/>
            <person name="Graham B."/>
            <person name="Knapp R.A."/>
            <person name="Langford K.W."/>
            <person name="Kronenberg Z."/>
            <person name="Press M.O."/>
            <person name="Eacker S.M."/>
            <person name="Wilson-Rankin E.E."/>
            <person name="Purcell J."/>
            <person name="Lester P.J."/>
            <person name="Dearden P.K."/>
        </authorList>
    </citation>
    <scope>NUCLEOTIDE SEQUENCE</scope>
    <source>
        <strain evidence="1">Volc-1</strain>
    </source>
</reference>
<protein>
    <submittedName>
        <fullName evidence="1">Uncharacterized protein</fullName>
    </submittedName>
</protein>
<evidence type="ECO:0000313" key="2">
    <source>
        <dbReference type="Proteomes" id="UP000600918"/>
    </source>
</evidence>
<keyword evidence="2" id="KW-1185">Reference proteome</keyword>
<comment type="caution">
    <text evidence="1">The sequence shown here is derived from an EMBL/GenBank/DDBJ whole genome shotgun (WGS) entry which is preliminary data.</text>
</comment>
<sequence>MLQSGRKNSYRIANNKGVLLAERVTWVRIAKERSNGSGGDGCASSTVYEGGRSERVVVMAFMMAAAHLCEPVCPAARFVGSPLPPNGGHQYPMLAQEAPASAKIRLRVTPTDGSSKQDTLRPNRKIEENAAVKCLRVVVEVQAKARLPHELIILLGVELHGRMRVEWSRGRVCVSCNAEQRGKK</sequence>
<accession>A0A834P5U2</accession>
<dbReference type="Proteomes" id="UP000600918">
    <property type="component" value="Unassembled WGS sequence"/>
</dbReference>
<proteinExistence type="predicted"/>
<evidence type="ECO:0000313" key="1">
    <source>
        <dbReference type="EMBL" id="KAF7429625.1"/>
    </source>
</evidence>
<organism evidence="1 2">
    <name type="scientific">Vespula pensylvanica</name>
    <name type="common">Western yellow jacket</name>
    <name type="synonym">Wasp</name>
    <dbReference type="NCBI Taxonomy" id="30213"/>
    <lineage>
        <taxon>Eukaryota</taxon>
        <taxon>Metazoa</taxon>
        <taxon>Ecdysozoa</taxon>
        <taxon>Arthropoda</taxon>
        <taxon>Hexapoda</taxon>
        <taxon>Insecta</taxon>
        <taxon>Pterygota</taxon>
        <taxon>Neoptera</taxon>
        <taxon>Endopterygota</taxon>
        <taxon>Hymenoptera</taxon>
        <taxon>Apocrita</taxon>
        <taxon>Aculeata</taxon>
        <taxon>Vespoidea</taxon>
        <taxon>Vespidae</taxon>
        <taxon>Vespinae</taxon>
        <taxon>Vespula</taxon>
    </lineage>
</organism>
<name>A0A834P5U2_VESPE</name>
<gene>
    <name evidence="1" type="ORF">H0235_006023</name>
</gene>
<dbReference type="AlphaFoldDB" id="A0A834P5U2"/>
<dbReference type="EMBL" id="JACSDY010000004">
    <property type="protein sequence ID" value="KAF7429625.1"/>
    <property type="molecule type" value="Genomic_DNA"/>
</dbReference>